<dbReference type="Gene3D" id="3.30.40.10">
    <property type="entry name" value="Zinc/RING finger domain, C3HC4 (zinc finger)"/>
    <property type="match status" value="1"/>
</dbReference>
<dbReference type="AlphaFoldDB" id="A0A8C8SYE7"/>
<dbReference type="InterPro" id="IPR013083">
    <property type="entry name" value="Znf_RING/FYVE/PHD"/>
</dbReference>
<evidence type="ECO:0000313" key="6">
    <source>
        <dbReference type="Ensembl" id="ENSPCEP00000026681.1"/>
    </source>
</evidence>
<evidence type="ECO:0000256" key="1">
    <source>
        <dbReference type="ARBA" id="ARBA00022723"/>
    </source>
</evidence>
<keyword evidence="1" id="KW-0479">Metal-binding</keyword>
<keyword evidence="7" id="KW-1185">Reference proteome</keyword>
<dbReference type="PROSITE" id="PS00518">
    <property type="entry name" value="ZF_RING_1"/>
    <property type="match status" value="1"/>
</dbReference>
<reference evidence="6" key="1">
    <citation type="submission" date="2025-08" db="UniProtKB">
        <authorList>
            <consortium name="Ensembl"/>
        </authorList>
    </citation>
    <scope>IDENTIFICATION</scope>
</reference>
<accession>A0A8C8SYE7</accession>
<dbReference type="InterPro" id="IPR051435">
    <property type="entry name" value="RING_finger_E3_ubiq-ligases"/>
</dbReference>
<keyword evidence="2 4" id="KW-0863">Zinc-finger</keyword>
<evidence type="ECO:0000256" key="3">
    <source>
        <dbReference type="ARBA" id="ARBA00022833"/>
    </source>
</evidence>
<reference evidence="6" key="2">
    <citation type="submission" date="2025-09" db="UniProtKB">
        <authorList>
            <consortium name="Ensembl"/>
        </authorList>
    </citation>
    <scope>IDENTIFICATION</scope>
</reference>
<dbReference type="Ensembl" id="ENSPCET00000027575.1">
    <property type="protein sequence ID" value="ENSPCEP00000026681.1"/>
    <property type="gene ID" value="ENSPCEG00000019984.1"/>
</dbReference>
<dbReference type="SUPFAM" id="SSF57850">
    <property type="entry name" value="RING/U-box"/>
    <property type="match status" value="1"/>
</dbReference>
<organism evidence="6 7">
    <name type="scientific">Pelusios castaneus</name>
    <name type="common">West African mud turtle</name>
    <dbReference type="NCBI Taxonomy" id="367368"/>
    <lineage>
        <taxon>Eukaryota</taxon>
        <taxon>Metazoa</taxon>
        <taxon>Chordata</taxon>
        <taxon>Craniata</taxon>
        <taxon>Vertebrata</taxon>
        <taxon>Euteleostomi</taxon>
        <taxon>Archelosauria</taxon>
        <taxon>Testudinata</taxon>
        <taxon>Testudines</taxon>
        <taxon>Pleurodira</taxon>
        <taxon>Pelomedusidae</taxon>
        <taxon>Pelusios</taxon>
    </lineage>
</organism>
<evidence type="ECO:0000256" key="2">
    <source>
        <dbReference type="ARBA" id="ARBA00022771"/>
    </source>
</evidence>
<name>A0A8C8SYE7_9SAUR</name>
<proteinExistence type="predicted"/>
<dbReference type="InterPro" id="IPR017907">
    <property type="entry name" value="Znf_RING_CS"/>
</dbReference>
<protein>
    <recommendedName>
        <fullName evidence="5">RING-type domain-containing protein</fullName>
    </recommendedName>
</protein>
<dbReference type="PANTHER" id="PTHR22791:SF30">
    <property type="entry name" value="RING FINGER PROTEIN 223-LIKE"/>
    <property type="match status" value="1"/>
</dbReference>
<evidence type="ECO:0000259" key="5">
    <source>
        <dbReference type="PROSITE" id="PS50089"/>
    </source>
</evidence>
<keyword evidence="3" id="KW-0862">Zinc</keyword>
<dbReference type="PANTHER" id="PTHR22791">
    <property type="entry name" value="RING-TYPE DOMAIN-CONTAINING PROTEIN"/>
    <property type="match status" value="1"/>
</dbReference>
<feature type="domain" description="RING-type" evidence="5">
    <location>
        <begin position="12"/>
        <end position="59"/>
    </location>
</feature>
<dbReference type="Pfam" id="PF13445">
    <property type="entry name" value="zf-RING_UBOX"/>
    <property type="match status" value="1"/>
</dbReference>
<sequence length="181" mass="19971">GCSSQGRLRMECAICFNHYNNAVRTPKLLLCRHTFCLECLARIRLKSQPPDTVQCPLCRFCTRLPAGGLPTLDTNLAILAHLPEGLETARSIRLKRQLWGRPKASRAAVTPQTPVSSVSRSVETGCPPWQGQPPREQRCCGNCWHKRLRLALLVMAAVVTRLSCLSSGHSPPAPYTWGEGS</sequence>
<dbReference type="GO" id="GO:0016567">
    <property type="term" value="P:protein ubiquitination"/>
    <property type="evidence" value="ECO:0007669"/>
    <property type="project" value="TreeGrafter"/>
</dbReference>
<dbReference type="GO" id="GO:0061630">
    <property type="term" value="F:ubiquitin protein ligase activity"/>
    <property type="evidence" value="ECO:0007669"/>
    <property type="project" value="TreeGrafter"/>
</dbReference>
<dbReference type="Proteomes" id="UP000694393">
    <property type="component" value="Unplaced"/>
</dbReference>
<dbReference type="GO" id="GO:0008270">
    <property type="term" value="F:zinc ion binding"/>
    <property type="evidence" value="ECO:0007669"/>
    <property type="project" value="UniProtKB-KW"/>
</dbReference>
<evidence type="ECO:0000256" key="4">
    <source>
        <dbReference type="PROSITE-ProRule" id="PRU00175"/>
    </source>
</evidence>
<dbReference type="SMART" id="SM00184">
    <property type="entry name" value="RING"/>
    <property type="match status" value="1"/>
</dbReference>
<dbReference type="InterPro" id="IPR027370">
    <property type="entry name" value="Znf-RING_euk"/>
</dbReference>
<evidence type="ECO:0000313" key="7">
    <source>
        <dbReference type="Proteomes" id="UP000694393"/>
    </source>
</evidence>
<dbReference type="PROSITE" id="PS50089">
    <property type="entry name" value="ZF_RING_2"/>
    <property type="match status" value="1"/>
</dbReference>
<dbReference type="InterPro" id="IPR001841">
    <property type="entry name" value="Znf_RING"/>
</dbReference>